<dbReference type="Pfam" id="PF00072">
    <property type="entry name" value="Response_reg"/>
    <property type="match status" value="1"/>
</dbReference>
<dbReference type="Gene3D" id="2.10.70.100">
    <property type="match status" value="1"/>
</dbReference>
<gene>
    <name evidence="12" type="ORF">GGR88_000410</name>
</gene>
<dbReference type="InterPro" id="IPR052162">
    <property type="entry name" value="Sensor_kinase/Photoreceptor"/>
</dbReference>
<dbReference type="SUPFAM" id="SSF52172">
    <property type="entry name" value="CheY-like"/>
    <property type="match status" value="1"/>
</dbReference>
<keyword evidence="7" id="KW-0175">Coiled coil</keyword>
<dbReference type="InterPro" id="IPR000014">
    <property type="entry name" value="PAS"/>
</dbReference>
<keyword evidence="13" id="KW-1185">Reference proteome</keyword>
<evidence type="ECO:0000259" key="9">
    <source>
        <dbReference type="PROSITE" id="PS50110"/>
    </source>
</evidence>
<reference evidence="12 13" key="1">
    <citation type="submission" date="2020-03" db="EMBL/GenBank/DDBJ databases">
        <title>Genomic Encyclopedia of Type Strains, Phase IV (KMG-IV): sequencing the most valuable type-strain genomes for metagenomic binning, comparative biology and taxonomic classification.</title>
        <authorList>
            <person name="Goeker M."/>
        </authorList>
    </citation>
    <scope>NUCLEOTIDE SEQUENCE [LARGE SCALE GENOMIC DNA]</scope>
    <source>
        <strain evidence="12 13">DSM 27651</strain>
    </source>
</reference>
<dbReference type="InterPro" id="IPR003661">
    <property type="entry name" value="HisK_dim/P_dom"/>
</dbReference>
<evidence type="ECO:0000256" key="7">
    <source>
        <dbReference type="SAM" id="Coils"/>
    </source>
</evidence>
<dbReference type="InterPro" id="IPR036097">
    <property type="entry name" value="HisK_dim/P_sf"/>
</dbReference>
<dbReference type="InterPro" id="IPR036890">
    <property type="entry name" value="HATPase_C_sf"/>
</dbReference>
<evidence type="ECO:0000313" key="12">
    <source>
        <dbReference type="EMBL" id="NJC32936.1"/>
    </source>
</evidence>
<comment type="caution">
    <text evidence="12">The sequence shown here is derived from an EMBL/GenBank/DDBJ whole genome shotgun (WGS) entry which is preliminary data.</text>
</comment>
<dbReference type="SMART" id="SM00091">
    <property type="entry name" value="PAS"/>
    <property type="match status" value="2"/>
</dbReference>
<dbReference type="InterPro" id="IPR003018">
    <property type="entry name" value="GAF"/>
</dbReference>
<feature type="domain" description="PAC" evidence="11">
    <location>
        <begin position="439"/>
        <end position="491"/>
    </location>
</feature>
<feature type="coiled-coil region" evidence="7">
    <location>
        <begin position="479"/>
        <end position="513"/>
    </location>
</feature>
<dbReference type="EMBL" id="JAATJE010000001">
    <property type="protein sequence ID" value="NJC32936.1"/>
    <property type="molecule type" value="Genomic_DNA"/>
</dbReference>
<dbReference type="PANTHER" id="PTHR43304">
    <property type="entry name" value="PHYTOCHROME-LIKE PROTEIN CPH1"/>
    <property type="match status" value="1"/>
</dbReference>
<evidence type="ECO:0000259" key="8">
    <source>
        <dbReference type="PROSITE" id="PS50109"/>
    </source>
</evidence>
<evidence type="ECO:0000256" key="5">
    <source>
        <dbReference type="ARBA" id="ARBA00022777"/>
    </source>
</evidence>
<dbReference type="Gene3D" id="3.30.450.40">
    <property type="match status" value="1"/>
</dbReference>
<protein>
    <recommendedName>
        <fullName evidence="2">histidine kinase</fullName>
        <ecNumber evidence="2">2.7.13.3</ecNumber>
    </recommendedName>
</protein>
<dbReference type="InterPro" id="IPR035965">
    <property type="entry name" value="PAS-like_dom_sf"/>
</dbReference>
<dbReference type="Pfam" id="PF01590">
    <property type="entry name" value="GAF"/>
    <property type="match status" value="1"/>
</dbReference>
<dbReference type="InterPro" id="IPR000700">
    <property type="entry name" value="PAS-assoc_C"/>
</dbReference>
<accession>A0ABX0XHY0</accession>
<feature type="modified residue" description="4-aspartylphosphate" evidence="6">
    <location>
        <position position="825"/>
    </location>
</feature>
<dbReference type="InterPro" id="IPR029016">
    <property type="entry name" value="GAF-like_dom_sf"/>
</dbReference>
<dbReference type="InterPro" id="IPR003594">
    <property type="entry name" value="HATPase_dom"/>
</dbReference>
<dbReference type="CDD" id="cd00130">
    <property type="entry name" value="PAS"/>
    <property type="match status" value="2"/>
</dbReference>
<dbReference type="PROSITE" id="PS50109">
    <property type="entry name" value="HIS_KIN"/>
    <property type="match status" value="1"/>
</dbReference>
<dbReference type="SMART" id="SM00388">
    <property type="entry name" value="HisKA"/>
    <property type="match status" value="1"/>
</dbReference>
<evidence type="ECO:0000313" key="13">
    <source>
        <dbReference type="Proteomes" id="UP000734218"/>
    </source>
</evidence>
<dbReference type="InterPro" id="IPR011006">
    <property type="entry name" value="CheY-like_superfamily"/>
</dbReference>
<dbReference type="SMART" id="SM00448">
    <property type="entry name" value="REC"/>
    <property type="match status" value="1"/>
</dbReference>
<dbReference type="PROSITE" id="PS50110">
    <property type="entry name" value="RESPONSE_REGULATORY"/>
    <property type="match status" value="1"/>
</dbReference>
<dbReference type="SUPFAM" id="SSF55785">
    <property type="entry name" value="PYP-like sensor domain (PAS domain)"/>
    <property type="match status" value="2"/>
</dbReference>
<feature type="domain" description="PAS" evidence="10">
    <location>
        <begin position="365"/>
        <end position="436"/>
    </location>
</feature>
<dbReference type="PRINTS" id="PR00344">
    <property type="entry name" value="BCTRLSENSOR"/>
</dbReference>
<dbReference type="SUPFAM" id="SSF55781">
    <property type="entry name" value="GAF domain-like"/>
    <property type="match status" value="1"/>
</dbReference>
<dbReference type="PROSITE" id="PS50112">
    <property type="entry name" value="PAS"/>
    <property type="match status" value="1"/>
</dbReference>
<evidence type="ECO:0000256" key="3">
    <source>
        <dbReference type="ARBA" id="ARBA00022553"/>
    </source>
</evidence>
<dbReference type="Pfam" id="PF02518">
    <property type="entry name" value="HATPase_c"/>
    <property type="match status" value="1"/>
</dbReference>
<dbReference type="Pfam" id="PF08447">
    <property type="entry name" value="PAS_3"/>
    <property type="match status" value="2"/>
</dbReference>
<evidence type="ECO:0000259" key="10">
    <source>
        <dbReference type="PROSITE" id="PS50112"/>
    </source>
</evidence>
<dbReference type="SUPFAM" id="SSF55874">
    <property type="entry name" value="ATPase domain of HSP90 chaperone/DNA topoisomerase II/histidine kinase"/>
    <property type="match status" value="1"/>
</dbReference>
<dbReference type="Gene3D" id="3.40.50.2300">
    <property type="match status" value="1"/>
</dbReference>
<dbReference type="Gene3D" id="3.30.565.10">
    <property type="entry name" value="Histidine kinase-like ATPase, C-terminal domain"/>
    <property type="match status" value="1"/>
</dbReference>
<name>A0ABX0XHY0_9SPHN</name>
<proteinExistence type="predicted"/>
<keyword evidence="5" id="KW-0418">Kinase</keyword>
<dbReference type="EC" id="2.7.13.3" evidence="2"/>
<evidence type="ECO:0000259" key="11">
    <source>
        <dbReference type="PROSITE" id="PS50113"/>
    </source>
</evidence>
<keyword evidence="4" id="KW-0808">Transferase</keyword>
<evidence type="ECO:0000256" key="1">
    <source>
        <dbReference type="ARBA" id="ARBA00000085"/>
    </source>
</evidence>
<organism evidence="12 13">
    <name type="scientific">Sphingomonas jejuensis</name>
    <dbReference type="NCBI Taxonomy" id="904715"/>
    <lineage>
        <taxon>Bacteria</taxon>
        <taxon>Pseudomonadati</taxon>
        <taxon>Pseudomonadota</taxon>
        <taxon>Alphaproteobacteria</taxon>
        <taxon>Sphingomonadales</taxon>
        <taxon>Sphingomonadaceae</taxon>
        <taxon>Sphingomonas</taxon>
    </lineage>
</organism>
<dbReference type="Gene3D" id="1.10.287.130">
    <property type="match status" value="1"/>
</dbReference>
<dbReference type="Gene3D" id="3.30.450.20">
    <property type="entry name" value="PAS domain"/>
    <property type="match status" value="2"/>
</dbReference>
<dbReference type="NCBIfam" id="TIGR00229">
    <property type="entry name" value="sensory_box"/>
    <property type="match status" value="1"/>
</dbReference>
<dbReference type="SMART" id="SM00086">
    <property type="entry name" value="PAC"/>
    <property type="match status" value="2"/>
</dbReference>
<keyword evidence="3 6" id="KW-0597">Phosphoprotein</keyword>
<dbReference type="CDD" id="cd18161">
    <property type="entry name" value="REC_hyHK_blue-like"/>
    <property type="match status" value="1"/>
</dbReference>
<sequence length="894" mass="98487">MVPGLERFWLDTYGAVALTGEPQRVRSDAQQLGRWFDVYAMRVDDPADHHVAIIFTDVTDQEKGQRALRDSQERLQQALSAGRGIGTWDWDVQNDLVYADARFAKLYGVDPVAASQGTAIANFFSGMHPADRAEAERAVAEAVRSGAPFSAEYRLLQPDGSIRWAAAQGQCRHDAEGRPTRFGGVSFDITERRVSEARQAAMLEVERRFRDLEDPAEIAFAGAEAAARALGVSRAGYGIIDKERETIRIDRDWNAPGVQSIAGELSFRDYGSYIDQLKRGETVAIADAREDDRTRDTAHMLEQITARAFINMPLVEHGNFVALFFVNNATVRQWHDDDLSLMRNIAGRVRAATERSRAERARRESEEQFRAFAQVVPNQIWAADVDGRLYWFNDQVFAYLGREHIGVVPDDGWAAIVHDEDREAALAAWHRSLESGRTYEVQFRMRGADGSYRWFLVRAEPVRDKGGAILRWVGTSTDIDDQLRQADALRRLNETLEEQVQARTRELMEAEAALRQSQKMEAVGQLTGGIAHDFNNLLTGITGSLEMMAMRIQQGRIADVERYSVAAQGAARRAAALTHRLLAFSRRQTLDPKPTEINRLIAGLDELIARTVGPEIEVESVAAAGLWTTLVDGNQLENAILNLCINARDAMPNGGRLTIETANRWLDGPIARERGLEPGQFVAISVTDTGTGMSPEVIGKAFDPFFTTKPIGAGTGLGLSMIYGFTRQSGGQTRIYSEVGQGTTVTLYLPRHFGQAEEQSHGIGEVDLPRGAGETVLVVDDEPTVRMLVAETLEELGYQAVEAADGASGLAILQSDLRIDLLVTDVGLPGGMNGRQMADQARISRPDLQILFITGYAENAVVGNGHLAAGMHVMTKPFAMDALAARIKDLIANR</sequence>
<dbReference type="InterPro" id="IPR001610">
    <property type="entry name" value="PAC"/>
</dbReference>
<dbReference type="InterPro" id="IPR013655">
    <property type="entry name" value="PAS_fold_3"/>
</dbReference>
<dbReference type="CDD" id="cd16919">
    <property type="entry name" value="HATPase_CckA-like"/>
    <property type="match status" value="1"/>
</dbReference>
<dbReference type="Pfam" id="PF00512">
    <property type="entry name" value="HisKA"/>
    <property type="match status" value="1"/>
</dbReference>
<dbReference type="InterPro" id="IPR004358">
    <property type="entry name" value="Sig_transdc_His_kin-like_C"/>
</dbReference>
<dbReference type="SMART" id="SM00065">
    <property type="entry name" value="GAF"/>
    <property type="match status" value="1"/>
</dbReference>
<feature type="domain" description="Response regulatory" evidence="9">
    <location>
        <begin position="775"/>
        <end position="891"/>
    </location>
</feature>
<dbReference type="PROSITE" id="PS50113">
    <property type="entry name" value="PAC"/>
    <property type="match status" value="2"/>
</dbReference>
<evidence type="ECO:0000256" key="2">
    <source>
        <dbReference type="ARBA" id="ARBA00012438"/>
    </source>
</evidence>
<evidence type="ECO:0000256" key="4">
    <source>
        <dbReference type="ARBA" id="ARBA00022679"/>
    </source>
</evidence>
<evidence type="ECO:0000256" key="6">
    <source>
        <dbReference type="PROSITE-ProRule" id="PRU00169"/>
    </source>
</evidence>
<dbReference type="SUPFAM" id="SSF47384">
    <property type="entry name" value="Homodimeric domain of signal transducing histidine kinase"/>
    <property type="match status" value="1"/>
</dbReference>
<feature type="domain" description="Histidine kinase" evidence="8">
    <location>
        <begin position="529"/>
        <end position="753"/>
    </location>
</feature>
<comment type="catalytic activity">
    <reaction evidence="1">
        <text>ATP + protein L-histidine = ADP + protein N-phospho-L-histidine.</text>
        <dbReference type="EC" id="2.7.13.3"/>
    </reaction>
</comment>
<dbReference type="Proteomes" id="UP000734218">
    <property type="component" value="Unassembled WGS sequence"/>
</dbReference>
<dbReference type="InterPro" id="IPR001789">
    <property type="entry name" value="Sig_transdc_resp-reg_receiver"/>
</dbReference>
<dbReference type="SMART" id="SM00387">
    <property type="entry name" value="HATPase_c"/>
    <property type="match status" value="1"/>
</dbReference>
<dbReference type="CDD" id="cd00082">
    <property type="entry name" value="HisKA"/>
    <property type="match status" value="1"/>
</dbReference>
<feature type="domain" description="PAC" evidence="11">
    <location>
        <begin position="149"/>
        <end position="201"/>
    </location>
</feature>
<dbReference type="InterPro" id="IPR005467">
    <property type="entry name" value="His_kinase_dom"/>
</dbReference>
<dbReference type="PANTHER" id="PTHR43304:SF1">
    <property type="entry name" value="PAC DOMAIN-CONTAINING PROTEIN"/>
    <property type="match status" value="1"/>
</dbReference>